<dbReference type="SUPFAM" id="SSF111331">
    <property type="entry name" value="NAD kinase/diacylglycerol kinase-like"/>
    <property type="match status" value="1"/>
</dbReference>
<name>A0A382Y2Z4_9ZZZZ</name>
<dbReference type="Gene3D" id="3.40.50.10330">
    <property type="entry name" value="Probable inorganic polyphosphate/atp-NAD kinase, domain 1"/>
    <property type="match status" value="1"/>
</dbReference>
<sequence>MESETFIIVNPTAGDGLAKQRWQRFENELKNNNVRYKAAITEYKNHA</sequence>
<organism evidence="2">
    <name type="scientific">marine metagenome</name>
    <dbReference type="NCBI Taxonomy" id="408172"/>
    <lineage>
        <taxon>unclassified sequences</taxon>
        <taxon>metagenomes</taxon>
        <taxon>ecological metagenomes</taxon>
    </lineage>
</organism>
<evidence type="ECO:0000259" key="1">
    <source>
        <dbReference type="Pfam" id="PF00781"/>
    </source>
</evidence>
<dbReference type="AlphaFoldDB" id="A0A382Y2Z4"/>
<dbReference type="InterPro" id="IPR017438">
    <property type="entry name" value="ATP-NAD_kinase_N"/>
</dbReference>
<dbReference type="InterPro" id="IPR016064">
    <property type="entry name" value="NAD/diacylglycerol_kinase_sf"/>
</dbReference>
<dbReference type="EMBL" id="UINC01172521">
    <property type="protein sequence ID" value="SVD77633.1"/>
    <property type="molecule type" value="Genomic_DNA"/>
</dbReference>
<reference evidence="2" key="1">
    <citation type="submission" date="2018-05" db="EMBL/GenBank/DDBJ databases">
        <authorList>
            <person name="Lanie J.A."/>
            <person name="Ng W.-L."/>
            <person name="Kazmierczak K.M."/>
            <person name="Andrzejewski T.M."/>
            <person name="Davidsen T.M."/>
            <person name="Wayne K.J."/>
            <person name="Tettelin H."/>
            <person name="Glass J.I."/>
            <person name="Rusch D."/>
            <person name="Podicherti R."/>
            <person name="Tsui H.-C.T."/>
            <person name="Winkler M.E."/>
        </authorList>
    </citation>
    <scope>NUCLEOTIDE SEQUENCE</scope>
</reference>
<dbReference type="Pfam" id="PF00781">
    <property type="entry name" value="DAGK_cat"/>
    <property type="match status" value="1"/>
</dbReference>
<evidence type="ECO:0000313" key="2">
    <source>
        <dbReference type="EMBL" id="SVD77633.1"/>
    </source>
</evidence>
<protein>
    <recommendedName>
        <fullName evidence="1">DAGKc domain-containing protein</fullName>
    </recommendedName>
</protein>
<dbReference type="InterPro" id="IPR001206">
    <property type="entry name" value="Diacylglycerol_kinase_cat_dom"/>
</dbReference>
<feature type="domain" description="DAGKc" evidence="1">
    <location>
        <begin position="6"/>
        <end position="47"/>
    </location>
</feature>
<proteinExistence type="predicted"/>
<dbReference type="GO" id="GO:0016301">
    <property type="term" value="F:kinase activity"/>
    <property type="evidence" value="ECO:0007669"/>
    <property type="project" value="InterPro"/>
</dbReference>
<feature type="non-terminal residue" evidence="2">
    <location>
        <position position="47"/>
    </location>
</feature>
<gene>
    <name evidence="2" type="ORF">METZ01_LOCUS430487</name>
</gene>
<accession>A0A382Y2Z4</accession>